<dbReference type="Gene3D" id="2.40.128.130">
    <property type="entry name" value="Autotransporter beta-domain"/>
    <property type="match status" value="1"/>
</dbReference>
<dbReference type="Gene3D" id="2.160.20.20">
    <property type="match status" value="1"/>
</dbReference>
<dbReference type="NCBIfam" id="TIGR01414">
    <property type="entry name" value="autotrans_barl"/>
    <property type="match status" value="1"/>
</dbReference>
<dbReference type="Proteomes" id="UP000051757">
    <property type="component" value="Unassembled WGS sequence"/>
</dbReference>
<keyword evidence="4" id="KW-1185">Reference proteome</keyword>
<dbReference type="AlphaFoldDB" id="A0A0R0AR02"/>
<dbReference type="GO" id="GO:0019867">
    <property type="term" value="C:outer membrane"/>
    <property type="evidence" value="ECO:0007669"/>
    <property type="project" value="InterPro"/>
</dbReference>
<dbReference type="InterPro" id="IPR036709">
    <property type="entry name" value="Autotransporte_beta_dom_sf"/>
</dbReference>
<evidence type="ECO:0000259" key="2">
    <source>
        <dbReference type="PROSITE" id="PS51208"/>
    </source>
</evidence>
<dbReference type="Pfam" id="PF18883">
    <property type="entry name" value="AC_1"/>
    <property type="match status" value="1"/>
</dbReference>
<comment type="caution">
    <text evidence="3">The sequence shown here is derived from an EMBL/GenBank/DDBJ whole genome shotgun (WGS) entry which is preliminary data.</text>
</comment>
<dbReference type="SUPFAM" id="SSF103515">
    <property type="entry name" value="Autotransporter"/>
    <property type="match status" value="1"/>
</dbReference>
<proteinExistence type="predicted"/>
<dbReference type="CDD" id="cd01344">
    <property type="entry name" value="PL2_Passenger_AT"/>
    <property type="match status" value="1"/>
</dbReference>
<dbReference type="SMART" id="SM00869">
    <property type="entry name" value="Autotransporter"/>
    <property type="match status" value="1"/>
</dbReference>
<dbReference type="PANTHER" id="PTHR12338">
    <property type="entry name" value="AUTOTRANSPORTER"/>
    <property type="match status" value="1"/>
</dbReference>
<dbReference type="InterPro" id="IPR043990">
    <property type="entry name" value="AC_1"/>
</dbReference>
<evidence type="ECO:0000313" key="4">
    <source>
        <dbReference type="Proteomes" id="UP000051757"/>
    </source>
</evidence>
<dbReference type="PROSITE" id="PS51208">
    <property type="entry name" value="AUTOTRANSPORTER"/>
    <property type="match status" value="1"/>
</dbReference>
<sequence>MPIALPLRHPLAAALAAALVLAPSARAQQVVADGTLQEPPAGEYRTTEPVLPGDPAGYVFYALNNGRIETTDAIVLRSEGAGAAAVRLEGSGTTIDLMEVAEIITLGDGAAGMSAQDRAQLRAENVRIDTQGVNSHGIEANAASAGVSVGEITTRGRGAHGLVASAGGFINFLGGSVIAEGANAHAALASGAGSVVHMESTTLTSRAAGTTTALATLGGALELRDSHVVHESNGFGVVAQAGSKATLEDVHIQMQGGTSFGLSGGGEIVMTGGSITALGVASTAVSLNEGQARVENVQVQGTNGILLHERSLLDLVGSTVTSSGVALDINGMGNVANVQGSSLHSTGDNAAAVQVYQASTLDMRGSVIRTDGDRSVGIDNRAGTVTLQEVDILTHGASSHGLYSEFRGFGSRPQINATLSRIETSGASAFGALTRAGGSLSLAQSQVLTTGEGAHGVLAGGSGTLDLAGTHVRTEGEGAWAAVINDNGRMRIDGGSLVSAQHGGVWVRSSRDPGLTLSNGALVSGGNGIALALDAAVAGRFDVVLEGGSQMEGDIVITPEDEDAGLVPQSEVHVRLADGSLWQGSSGLVQTMAIEGGSQWTLTGDATVGELQVLNSGVALSDGSGRFNTLTVDGDLHSEGATFLFQGALAGDDSAIDRLHVRGDTSGDALIAVKNIGGVGAPTVDGIQLIEIDGASLASYALSGRAVGGSYEYFLFQGGLADPADGNWYLRSQWFDVCKDNPAAPGCVVDPGPDPIDPTDPVDPVDPIDPILPPPVLRPEAGAYLANQSAAVNMFSHRLNDRIGAVSRDEGRAAWARVGRQQADFSAVGGQLSIDGNTSVLQIGTDLIRRGNAAFGVMMGTGRADSSAVSDLTGYSAKGRVRGSAMGVYGTWLQAADGTQGAYMDANLQYGRFDNRVQGIGLAPEHYDSRMASASLETGYTFNVWQGAASALYVQPQLQLSHVDFRADRHVESNGTVIDHADAGGLSGRLGVRVFGHGTAAGNTVQPYLGVNWLRGSGNSTLQFNGDALGADAPRNRYEVQAGAELKMGQRWGAWAGVSVQRGDYGYRNVGGQLGLRMAW</sequence>
<organism evidence="3 4">
    <name type="scientific">Stenotrophomonas beteli</name>
    <dbReference type="NCBI Taxonomy" id="3384461"/>
    <lineage>
        <taxon>Bacteria</taxon>
        <taxon>Pseudomonadati</taxon>
        <taxon>Pseudomonadota</taxon>
        <taxon>Gammaproteobacteria</taxon>
        <taxon>Lysobacterales</taxon>
        <taxon>Lysobacteraceae</taxon>
        <taxon>Stenotrophomonas</taxon>
        <taxon>Stenotrophomonas maltophilia group</taxon>
    </lineage>
</organism>
<dbReference type="SUPFAM" id="SSF51126">
    <property type="entry name" value="Pectin lyase-like"/>
    <property type="match status" value="1"/>
</dbReference>
<protein>
    <submittedName>
        <fullName evidence="3">Transporter</fullName>
    </submittedName>
</protein>
<dbReference type="InterPro" id="IPR050909">
    <property type="entry name" value="Bact_Autotransporter_VF"/>
</dbReference>
<feature type="chain" id="PRO_5006391172" evidence="1">
    <location>
        <begin position="28"/>
        <end position="1080"/>
    </location>
</feature>
<dbReference type="Pfam" id="PF03797">
    <property type="entry name" value="Autotransporter"/>
    <property type="match status" value="1"/>
</dbReference>
<evidence type="ECO:0000313" key="3">
    <source>
        <dbReference type="EMBL" id="KRG47573.1"/>
    </source>
</evidence>
<dbReference type="EMBL" id="LLXV01000077">
    <property type="protein sequence ID" value="KRG47573.1"/>
    <property type="molecule type" value="Genomic_DNA"/>
</dbReference>
<keyword evidence="1" id="KW-0732">Signal</keyword>
<dbReference type="InterPro" id="IPR006315">
    <property type="entry name" value="OM_autotransptr_brl_dom"/>
</dbReference>
<feature type="domain" description="Autotransporter" evidence="2">
    <location>
        <begin position="807"/>
        <end position="1080"/>
    </location>
</feature>
<dbReference type="OrthoDB" id="6053567at2"/>
<dbReference type="InterPro" id="IPR011050">
    <property type="entry name" value="Pectin_lyase_fold/virulence"/>
</dbReference>
<accession>A0A0R0AR02</accession>
<reference evidence="3 4" key="1">
    <citation type="journal article" date="2016" name="Front. Microbiol.">
        <title>Genome Sequence of Type Strains of Genus Stenotrophomonas.</title>
        <authorList>
            <person name="Patil P.P."/>
            <person name="Midha S."/>
            <person name="Kumar S."/>
            <person name="Patil P.B."/>
        </authorList>
    </citation>
    <scope>NUCLEOTIDE SEQUENCE [LARGE SCALE GENOMIC DNA]</scope>
    <source>
        <strain evidence="3 4">LMG 978</strain>
    </source>
</reference>
<dbReference type="InterPro" id="IPR005546">
    <property type="entry name" value="Autotransporte_beta"/>
</dbReference>
<dbReference type="InterPro" id="IPR012332">
    <property type="entry name" value="Autotransporter_pectin_lyase_C"/>
</dbReference>
<name>A0A0R0AR02_9GAMM</name>
<feature type="signal peptide" evidence="1">
    <location>
        <begin position="1"/>
        <end position="27"/>
    </location>
</feature>
<evidence type="ECO:0000256" key="1">
    <source>
        <dbReference type="SAM" id="SignalP"/>
    </source>
</evidence>
<gene>
    <name evidence="3" type="ORF">ARC23_03145</name>
</gene>
<dbReference type="PANTHER" id="PTHR12338:SF5">
    <property type="entry name" value="ANTIGEN 43-RELATED"/>
    <property type="match status" value="1"/>
</dbReference>